<dbReference type="Gene3D" id="1.20.120.450">
    <property type="entry name" value="dinb family like domain"/>
    <property type="match status" value="1"/>
</dbReference>
<dbReference type="OrthoDB" id="119432at2"/>
<dbReference type="Proteomes" id="UP000199518">
    <property type="component" value="Unassembled WGS sequence"/>
</dbReference>
<dbReference type="RefSeq" id="WP_092047710.1">
    <property type="nucleotide sequence ID" value="NZ_FOQD01000001.1"/>
</dbReference>
<dbReference type="InterPro" id="IPR034660">
    <property type="entry name" value="DinB/YfiT-like"/>
</dbReference>
<sequence length="167" mass="18695">MTYAELILPEFDHEMASTRKVLESLPEDKFDWKAHPKSHTIGWNANHLAEIPGWVAGTISSKEWDIAPIGEEPYRTPEFQTKADVLALFDKNVAEARQALSTASFEHMGETWSLLMGGVPVITMPRAGIIRSFVINHTIHHRAISTVYLRLNDTPVPGMYGPTGDEK</sequence>
<reference evidence="3" key="1">
    <citation type="submission" date="2016-10" db="EMBL/GenBank/DDBJ databases">
        <authorList>
            <person name="Varghese N."/>
            <person name="Submissions S."/>
        </authorList>
    </citation>
    <scope>NUCLEOTIDE SEQUENCE [LARGE SCALE GENOMIC DNA]</scope>
    <source>
        <strain evidence="3">DSM 26348</strain>
    </source>
</reference>
<dbReference type="InterPro" id="IPR024775">
    <property type="entry name" value="DinB-like"/>
</dbReference>
<protein>
    <submittedName>
        <fullName evidence="2">Uncharacterized damage-inducible protein DinB (Forms a four-helix bundle)</fullName>
    </submittedName>
</protein>
<dbReference type="AlphaFoldDB" id="A0A1I3BML4"/>
<dbReference type="EMBL" id="FOQD01000001">
    <property type="protein sequence ID" value="SFH63518.1"/>
    <property type="molecule type" value="Genomic_DNA"/>
</dbReference>
<gene>
    <name evidence="2" type="ORF">SAMN05421753_101540</name>
</gene>
<organism evidence="2 3">
    <name type="scientific">Planctomicrobium piriforme</name>
    <dbReference type="NCBI Taxonomy" id="1576369"/>
    <lineage>
        <taxon>Bacteria</taxon>
        <taxon>Pseudomonadati</taxon>
        <taxon>Planctomycetota</taxon>
        <taxon>Planctomycetia</taxon>
        <taxon>Planctomycetales</taxon>
        <taxon>Planctomycetaceae</taxon>
        <taxon>Planctomicrobium</taxon>
    </lineage>
</organism>
<dbReference type="SUPFAM" id="SSF109854">
    <property type="entry name" value="DinB/YfiT-like putative metalloenzymes"/>
    <property type="match status" value="1"/>
</dbReference>
<proteinExistence type="predicted"/>
<dbReference type="STRING" id="1576369.SAMN05421753_101540"/>
<dbReference type="Pfam" id="PF12867">
    <property type="entry name" value="DinB_2"/>
    <property type="match status" value="1"/>
</dbReference>
<name>A0A1I3BML4_9PLAN</name>
<keyword evidence="3" id="KW-1185">Reference proteome</keyword>
<feature type="domain" description="DinB-like" evidence="1">
    <location>
        <begin position="11"/>
        <end position="143"/>
    </location>
</feature>
<evidence type="ECO:0000259" key="1">
    <source>
        <dbReference type="Pfam" id="PF12867"/>
    </source>
</evidence>
<evidence type="ECO:0000313" key="2">
    <source>
        <dbReference type="EMBL" id="SFH63518.1"/>
    </source>
</evidence>
<evidence type="ECO:0000313" key="3">
    <source>
        <dbReference type="Proteomes" id="UP000199518"/>
    </source>
</evidence>
<accession>A0A1I3BML4</accession>